<comment type="caution">
    <text evidence="1">The sequence shown here is derived from an EMBL/GenBank/DDBJ whole genome shotgun (WGS) entry which is preliminary data.</text>
</comment>
<evidence type="ECO:0000313" key="2">
    <source>
        <dbReference type="Proteomes" id="UP000768524"/>
    </source>
</evidence>
<accession>A0AAE3BGR2</accession>
<proteinExistence type="predicted"/>
<dbReference type="Proteomes" id="UP000768524">
    <property type="component" value="Unassembled WGS sequence"/>
</dbReference>
<evidence type="ECO:0000313" key="1">
    <source>
        <dbReference type="EMBL" id="MBN3052795.1"/>
    </source>
</evidence>
<organism evidence="1 2">
    <name type="scientific">Pectobacterium brasiliense</name>
    <dbReference type="NCBI Taxonomy" id="180957"/>
    <lineage>
        <taxon>Bacteria</taxon>
        <taxon>Pseudomonadati</taxon>
        <taxon>Pseudomonadota</taxon>
        <taxon>Gammaproteobacteria</taxon>
        <taxon>Enterobacterales</taxon>
        <taxon>Pectobacteriaceae</taxon>
        <taxon>Pectobacterium</taxon>
    </lineage>
</organism>
<dbReference type="RefSeq" id="WP_180785242.1">
    <property type="nucleotide sequence ID" value="NZ_JACDSF010000016.1"/>
</dbReference>
<sequence length="262" mass="28914">MKSISTFGSHTVAYSRQSNLAMNSQTEKQNAANNNAVLARATIERQVIEISPEALAKFQAYSAKMKLDDTASEQLRTAEGARVSQPGPLSEEDQAWRVEAMASANAKINAAYLKKIDDAWGNLSPLTKQMDQTYASFLDQLAEDHPDLKGAFFGFSVNKDGTLFVTQAEGLDSEQIDRLEKALNGSDELVALANDLADAQIEVFNAHRGFNTQKTLSRDNYGQTIDMGVDILTRHLARSAPRDGTAVAIHQRNWDSNWYNQI</sequence>
<name>A0AAE3BGR2_9GAMM</name>
<protein>
    <submittedName>
        <fullName evidence="1">Uncharacterized protein</fullName>
    </submittedName>
</protein>
<dbReference type="EMBL" id="JACGEP010000037">
    <property type="protein sequence ID" value="MBN3052795.1"/>
    <property type="molecule type" value="Genomic_DNA"/>
</dbReference>
<dbReference type="AlphaFoldDB" id="A0AAE3BGR2"/>
<reference evidence="1" key="1">
    <citation type="submission" date="2020-07" db="EMBL/GenBank/DDBJ databases">
        <title>A pangenomic view of the genus Pectobacterium provides insights into genome organization, phylogeny, and virulence.</title>
        <authorList>
            <person name="Jonkheer E."/>
            <person name="Brankovics B."/>
            <person name="Houwers I."/>
            <person name="Van Der Wolf J."/>
            <person name="Bonants P."/>
            <person name="Vreeburg R."/>
            <person name="Bollema R."/>
            <person name="De Haan J."/>
            <person name="Berke L."/>
            <person name="De Ridder D."/>
            <person name="Smit S."/>
            <person name="Van Der Lee T.A.J."/>
        </authorList>
    </citation>
    <scope>NUCLEOTIDE SEQUENCE</scope>
    <source>
        <strain evidence="1">NAK:433</strain>
    </source>
</reference>
<gene>
    <name evidence="1" type="ORF">H4F45_15185</name>
</gene>